<dbReference type="EMBL" id="JBHTHX010001452">
    <property type="protein sequence ID" value="MFD0888701.1"/>
    <property type="molecule type" value="Genomic_DNA"/>
</dbReference>
<dbReference type="InterPro" id="IPR014051">
    <property type="entry name" value="Phosphoesterase_HXTX"/>
</dbReference>
<evidence type="ECO:0000313" key="3">
    <source>
        <dbReference type="EMBL" id="MFD0888701.1"/>
    </source>
</evidence>
<sequence>MRLFVGVLPPRQACDELARALRPLRGTWRELRWIDPVNWHVTLSFLGEVPDEVLPRLETRLARAATRYAPLTLGLAGAGAFPTAGRARVLWT</sequence>
<dbReference type="Pfam" id="PF02834">
    <property type="entry name" value="LigT_PEase"/>
    <property type="match status" value="1"/>
</dbReference>
<comment type="caution">
    <text evidence="3">The sequence shown here is derived from an EMBL/GenBank/DDBJ whole genome shotgun (WGS) entry which is preliminary data.</text>
</comment>
<evidence type="ECO:0000259" key="2">
    <source>
        <dbReference type="Pfam" id="PF02834"/>
    </source>
</evidence>
<dbReference type="PANTHER" id="PTHR35561:SF1">
    <property type="entry name" value="RNA 2',3'-CYCLIC PHOSPHODIESTERASE"/>
    <property type="match status" value="1"/>
</dbReference>
<evidence type="ECO:0000256" key="1">
    <source>
        <dbReference type="ARBA" id="ARBA00022801"/>
    </source>
</evidence>
<feature type="domain" description="Phosphoesterase HXTX" evidence="2">
    <location>
        <begin position="9"/>
        <end position="91"/>
    </location>
</feature>
<keyword evidence="1" id="KW-0378">Hydrolase</keyword>
<proteinExistence type="predicted"/>
<gene>
    <name evidence="3" type="primary">thpR</name>
    <name evidence="3" type="ORF">ACFQ08_29545</name>
</gene>
<accession>A0ABW3DXY0</accession>
<keyword evidence="4" id="KW-1185">Reference proteome</keyword>
<feature type="non-terminal residue" evidence="3">
    <location>
        <position position="92"/>
    </location>
</feature>
<dbReference type="Proteomes" id="UP001597024">
    <property type="component" value="Unassembled WGS sequence"/>
</dbReference>
<dbReference type="PANTHER" id="PTHR35561">
    <property type="entry name" value="RNA 2',3'-CYCLIC PHOSPHODIESTERASE"/>
    <property type="match status" value="1"/>
</dbReference>
<protein>
    <submittedName>
        <fullName evidence="3">RNA 2',3'-cyclic phosphodiesterase</fullName>
    </submittedName>
</protein>
<reference evidence="4" key="1">
    <citation type="journal article" date="2019" name="Int. J. Syst. Evol. Microbiol.">
        <title>The Global Catalogue of Microorganisms (GCM) 10K type strain sequencing project: providing services to taxonomists for standard genome sequencing and annotation.</title>
        <authorList>
            <consortium name="The Broad Institute Genomics Platform"/>
            <consortium name="The Broad Institute Genome Sequencing Center for Infectious Disease"/>
            <person name="Wu L."/>
            <person name="Ma J."/>
        </authorList>
    </citation>
    <scope>NUCLEOTIDE SEQUENCE [LARGE SCALE GENOMIC DNA]</scope>
    <source>
        <strain evidence="4">CCUG 62974</strain>
    </source>
</reference>
<name>A0ABW3DXY0_9ACTN</name>
<dbReference type="Gene3D" id="3.90.1140.10">
    <property type="entry name" value="Cyclic phosphodiesterase"/>
    <property type="match status" value="1"/>
</dbReference>
<evidence type="ECO:0000313" key="4">
    <source>
        <dbReference type="Proteomes" id="UP001597024"/>
    </source>
</evidence>
<dbReference type="NCBIfam" id="TIGR02258">
    <property type="entry name" value="2_5_ligase"/>
    <property type="match status" value="1"/>
</dbReference>
<dbReference type="InterPro" id="IPR009097">
    <property type="entry name" value="Cyclic_Pdiesterase"/>
</dbReference>
<organism evidence="3 4">
    <name type="scientific">Streptosporangium algeriense</name>
    <dbReference type="NCBI Taxonomy" id="1682748"/>
    <lineage>
        <taxon>Bacteria</taxon>
        <taxon>Bacillati</taxon>
        <taxon>Actinomycetota</taxon>
        <taxon>Actinomycetes</taxon>
        <taxon>Streptosporangiales</taxon>
        <taxon>Streptosporangiaceae</taxon>
        <taxon>Streptosporangium</taxon>
    </lineage>
</organism>
<dbReference type="SUPFAM" id="SSF55144">
    <property type="entry name" value="LigT-like"/>
    <property type="match status" value="1"/>
</dbReference>
<dbReference type="InterPro" id="IPR004175">
    <property type="entry name" value="RNA_CPDase"/>
</dbReference>